<dbReference type="SMR" id="A0A1S0ZE01"/>
<dbReference type="Pfam" id="PF13180">
    <property type="entry name" value="PDZ_2"/>
    <property type="match status" value="1"/>
</dbReference>
<accession>A0A1S0ZE01</accession>
<keyword evidence="5" id="KW-1133">Transmembrane helix</keyword>
<comment type="caution">
    <text evidence="7">The sequence shown here is derived from an EMBL/GenBank/DDBJ whole genome shotgun (WGS) entry which is preliminary data.</text>
</comment>
<dbReference type="PRINTS" id="PR00834">
    <property type="entry name" value="PROTEASES2C"/>
</dbReference>
<dbReference type="InterPro" id="IPR051201">
    <property type="entry name" value="Chloro_Bact_Ser_Proteases"/>
</dbReference>
<dbReference type="SUPFAM" id="SSF50156">
    <property type="entry name" value="PDZ domain-like"/>
    <property type="match status" value="1"/>
</dbReference>
<dbReference type="PANTHER" id="PTHR43343">
    <property type="entry name" value="PEPTIDASE S12"/>
    <property type="match status" value="1"/>
</dbReference>
<keyword evidence="2 7" id="KW-0645">Protease</keyword>
<evidence type="ECO:0000259" key="6">
    <source>
        <dbReference type="SMART" id="SM00228"/>
    </source>
</evidence>
<sequence>MKHLQKFYKKGVKVLIIILIGFLSGALGSFVTLQLYQKQGNQATNNNSGTVTQTSYKNENSTTQAVNKVKDAVVSIITYSSSSSRQSSVFNADDTNSDSDNQQIASEGSGVIYKKDDKDAYLVTNTHVINGASKVDIRLADGTKVPGEIVGSDTFSDIAVVKISSEKVTTVAEFGDSSQLSVGETAIAIGSPLGSEYANTVTQGIISSLNRNVSLKSEDGQAISTKAIQTDTAINPGNSGGPLVNIQGQVIGITSSKIASNGGTSVEGLGFAIPSNDAQNIIKQLESDGKVTRPALGIQMVNLSNVGASDLRKLNIPSGLTSGVVVRSVQNNMPANGHLQKYDVITKVDDKEIASSTDLQHALYNHAIGDTIKVTYYRNGKEETTSIKLDKNSGDLES</sequence>
<dbReference type="InterPro" id="IPR036034">
    <property type="entry name" value="PDZ_sf"/>
</dbReference>
<comment type="similarity">
    <text evidence="1">Belongs to the peptidase S1C family.</text>
</comment>
<feature type="region of interest" description="Disordered" evidence="4">
    <location>
        <begin position="86"/>
        <end position="108"/>
    </location>
</feature>
<evidence type="ECO:0000313" key="7">
    <source>
        <dbReference type="EMBL" id="OHG64999.1"/>
    </source>
</evidence>
<dbReference type="Gene3D" id="2.40.10.10">
    <property type="entry name" value="Trypsin-like serine proteases"/>
    <property type="match status" value="2"/>
</dbReference>
<dbReference type="SUPFAM" id="SSF50494">
    <property type="entry name" value="Trypsin-like serine proteases"/>
    <property type="match status" value="1"/>
</dbReference>
<dbReference type="CDD" id="cd06781">
    <property type="entry name" value="cpPDZ_BsHtra-like"/>
    <property type="match status" value="1"/>
</dbReference>
<proteinExistence type="inferred from homology"/>
<feature type="domain" description="PDZ" evidence="6">
    <location>
        <begin position="294"/>
        <end position="380"/>
    </location>
</feature>
<evidence type="ECO:0000256" key="2">
    <source>
        <dbReference type="ARBA" id="ARBA00022670"/>
    </source>
</evidence>
<dbReference type="InterPro" id="IPR001940">
    <property type="entry name" value="Peptidase_S1C"/>
</dbReference>
<gene>
    <name evidence="7" type="ORF">A7T00_15215</name>
</gene>
<feature type="transmembrane region" description="Helical" evidence="5">
    <location>
        <begin position="12"/>
        <end position="36"/>
    </location>
</feature>
<feature type="compositionally biased region" description="Polar residues" evidence="4">
    <location>
        <begin position="89"/>
        <end position="106"/>
    </location>
</feature>
<dbReference type="Pfam" id="PF13365">
    <property type="entry name" value="Trypsin_2"/>
    <property type="match status" value="1"/>
</dbReference>
<organism evidence="7">
    <name type="scientific">Salmonella enterica subsp. enterica serovar Saintpaul</name>
    <dbReference type="NCBI Taxonomy" id="90105"/>
    <lineage>
        <taxon>Bacteria</taxon>
        <taxon>Pseudomonadati</taxon>
        <taxon>Pseudomonadota</taxon>
        <taxon>Gammaproteobacteria</taxon>
        <taxon>Enterobacterales</taxon>
        <taxon>Enterobacteriaceae</taxon>
        <taxon>Salmonella</taxon>
    </lineage>
</organism>
<dbReference type="PANTHER" id="PTHR43343:SF3">
    <property type="entry name" value="PROTEASE DO-LIKE 8, CHLOROPLASTIC"/>
    <property type="match status" value="1"/>
</dbReference>
<keyword evidence="5" id="KW-0472">Membrane</keyword>
<evidence type="ECO:0000256" key="4">
    <source>
        <dbReference type="SAM" id="MobiDB-lite"/>
    </source>
</evidence>
<name>A0A1S0ZE01_SALET</name>
<evidence type="ECO:0000256" key="1">
    <source>
        <dbReference type="ARBA" id="ARBA00010541"/>
    </source>
</evidence>
<dbReference type="GO" id="GO:0004252">
    <property type="term" value="F:serine-type endopeptidase activity"/>
    <property type="evidence" value="ECO:0007669"/>
    <property type="project" value="InterPro"/>
</dbReference>
<dbReference type="InterPro" id="IPR043504">
    <property type="entry name" value="Peptidase_S1_PA_chymotrypsin"/>
</dbReference>
<dbReference type="InterPro" id="IPR009003">
    <property type="entry name" value="Peptidase_S1_PA"/>
</dbReference>
<dbReference type="GO" id="GO:0006508">
    <property type="term" value="P:proteolysis"/>
    <property type="evidence" value="ECO:0007669"/>
    <property type="project" value="UniProtKB-KW"/>
</dbReference>
<reference evidence="7" key="1">
    <citation type="submission" date="2016-09" db="EMBL/GenBank/DDBJ databases">
        <title>Whole genome sequencing of Salmonella enterica.</title>
        <authorList>
            <person name="Bell R."/>
        </authorList>
    </citation>
    <scope>NUCLEOTIDE SEQUENCE [LARGE SCALE GENOMIC DNA]</scope>
    <source>
        <strain evidence="7">CFSAN044978</strain>
    </source>
</reference>
<protein>
    <submittedName>
        <fullName evidence="7">Serine protease</fullName>
    </submittedName>
</protein>
<evidence type="ECO:0000256" key="3">
    <source>
        <dbReference type="ARBA" id="ARBA00022801"/>
    </source>
</evidence>
<dbReference type="InterPro" id="IPR001478">
    <property type="entry name" value="PDZ"/>
</dbReference>
<dbReference type="Gene3D" id="2.30.42.10">
    <property type="match status" value="1"/>
</dbReference>
<dbReference type="SMART" id="SM00228">
    <property type="entry name" value="PDZ"/>
    <property type="match status" value="1"/>
</dbReference>
<keyword evidence="5" id="KW-0812">Transmembrane</keyword>
<keyword evidence="3" id="KW-0378">Hydrolase</keyword>
<dbReference type="EMBL" id="MLZC01000007">
    <property type="protein sequence ID" value="OHG64999.1"/>
    <property type="molecule type" value="Genomic_DNA"/>
</dbReference>
<evidence type="ECO:0000256" key="5">
    <source>
        <dbReference type="SAM" id="Phobius"/>
    </source>
</evidence>
<dbReference type="AlphaFoldDB" id="A0A1S0ZE01"/>